<dbReference type="InterPro" id="IPR025660">
    <property type="entry name" value="Pept_his_AS"/>
</dbReference>
<dbReference type="STRING" id="1760988.SAMN02949497_4264"/>
<proteinExistence type="inferred from homology"/>
<dbReference type="InterPro" id="IPR013783">
    <property type="entry name" value="Ig-like_fold"/>
</dbReference>
<dbReference type="Gene3D" id="2.60.40.10">
    <property type="entry name" value="Immunoglobulins"/>
    <property type="match status" value="3"/>
</dbReference>
<feature type="region of interest" description="Disordered" evidence="2">
    <location>
        <begin position="243"/>
        <end position="262"/>
    </location>
</feature>
<dbReference type="AlphaFoldDB" id="A0A1Y6D360"/>
<dbReference type="Pfam" id="PF07705">
    <property type="entry name" value="CARDB"/>
    <property type="match status" value="1"/>
</dbReference>
<dbReference type="Pfam" id="PF17963">
    <property type="entry name" value="Big_9"/>
    <property type="match status" value="1"/>
</dbReference>
<feature type="chain" id="PRO_5012554451" evidence="3">
    <location>
        <begin position="26"/>
        <end position="898"/>
    </location>
</feature>
<dbReference type="SUPFAM" id="SSF54001">
    <property type="entry name" value="Cysteine proteinases"/>
    <property type="match status" value="1"/>
</dbReference>
<dbReference type="NCBIfam" id="TIGR01451">
    <property type="entry name" value="B_ant_repeat"/>
    <property type="match status" value="1"/>
</dbReference>
<dbReference type="InterPro" id="IPR038765">
    <property type="entry name" value="Papain-like_cys_pep_sf"/>
</dbReference>
<dbReference type="GO" id="GO:0006508">
    <property type="term" value="P:proteolysis"/>
    <property type="evidence" value="ECO:0007669"/>
    <property type="project" value="InterPro"/>
</dbReference>
<dbReference type="InterPro" id="IPR000668">
    <property type="entry name" value="Peptidase_C1A_C"/>
</dbReference>
<dbReference type="Gene3D" id="3.90.70.10">
    <property type="entry name" value="Cysteine proteinases"/>
    <property type="match status" value="1"/>
</dbReference>
<evidence type="ECO:0000256" key="3">
    <source>
        <dbReference type="SAM" id="SignalP"/>
    </source>
</evidence>
<keyword evidence="3" id="KW-0732">Signal</keyword>
<reference evidence="5" key="1">
    <citation type="submission" date="2016-12" db="EMBL/GenBank/DDBJ databases">
        <authorList>
            <person name="Song W.-J."/>
            <person name="Kurnit D.M."/>
        </authorList>
    </citation>
    <scope>NUCLEOTIDE SEQUENCE [LARGE SCALE GENOMIC DNA]</scope>
    <source>
        <strain evidence="5">175</strain>
    </source>
</reference>
<dbReference type="InterPro" id="IPR013128">
    <property type="entry name" value="Peptidase_C1A"/>
</dbReference>
<dbReference type="InterPro" id="IPR001434">
    <property type="entry name" value="OmcB-like_DUF11"/>
</dbReference>
<keyword evidence="6" id="KW-1185">Reference proteome</keyword>
<dbReference type="SMART" id="SM00645">
    <property type="entry name" value="Pept_C1"/>
    <property type="match status" value="1"/>
</dbReference>
<feature type="signal peptide" evidence="3">
    <location>
        <begin position="1"/>
        <end position="25"/>
    </location>
</feature>
<evidence type="ECO:0000313" key="5">
    <source>
        <dbReference type="EMBL" id="SMF96850.1"/>
    </source>
</evidence>
<protein>
    <submittedName>
        <fullName evidence="5">Conserved repeat domain-containing protein</fullName>
    </submittedName>
</protein>
<sequence length="898" mass="96042">MNKAMNPRLLLALLTLPWLPGGATGADLALTLEATPNPVAVGENLTYALTVANPGPKAALGVVLTDTLPAGAVFRSASPGCRFASPKARRQHRITCKLKRLRPGTSAAWSILVTPQAEGGLDSSASVKSAKRDSNPANNSANISVVVATANRAPTAHALSQTADSAVPYLQLQLSGSDPDNDTLSYELTAPAQGTGYTSAYVDSKTGLLYVAFAAGFQGTLTLPYRVSDGRLFSPEAEVQILVQPDNGDKGTGGQTLDGKTYSGYDSSHLSTNVYGSTGTAPTEPPSVDLSPSFPLPGDQGQQGSCVAWAVAYALKSYQEEVELGWSLDTVAHLFSPAYLYNQINGGEDNGSQIYDALDVVIGQGPAAGKGAATLATMPYSDRDYWTQPDLAALEEGPKFKGLDYKRVEDLQGLKAALAQRRPVVLGIKVYDQFYHLQGTDSVYNSDAGSNNGPHGLHAVTAVGYDNNRYGGAIKVINSWGTGWGDQGFFWMPYDFIRDKGIIFQMWVMDDAPDGDITPTPDPVPPLPASELADLQINGWNVQVTGYTLGGSGQLEWEVSNGGQATVAEGAANVSLMLSKDRVINASDLYLVYEPIPFDLKTGESAYRKIAEGNGIEFQLPTRIEPGDYYLALLVDDLNEIPETNEDNNVSVGESAVPLTNGLPDLYIDNWYTYWDSAGEAYLSYDIYNYGAQTAPGGWTVKLELIDFSGGYWVVASDTIGQDLAPNQAVSRDDFSNPPPLPFNVNYDENSNKIQAGIYYVALSVDEENVVQESDEDNLSYYWDYAYLPTDWFASAKPATQAQAASGALSATASTGTATQAFQNGQAAYNGKRLPGQVAQLRKVRIGQTSGGQRTMEFIDEGLNIGTASVPKAEKTYSKRIRAANAAIFPITQAKPMP</sequence>
<dbReference type="InterPro" id="IPR011635">
    <property type="entry name" value="CARDB"/>
</dbReference>
<organism evidence="5 6">
    <name type="scientific">Methylomagnum ishizawai</name>
    <dbReference type="NCBI Taxonomy" id="1760988"/>
    <lineage>
        <taxon>Bacteria</taxon>
        <taxon>Pseudomonadati</taxon>
        <taxon>Pseudomonadota</taxon>
        <taxon>Gammaproteobacteria</taxon>
        <taxon>Methylococcales</taxon>
        <taxon>Methylococcaceae</taxon>
        <taxon>Methylomagnum</taxon>
    </lineage>
</organism>
<dbReference type="CDD" id="cd02619">
    <property type="entry name" value="Peptidase_C1"/>
    <property type="match status" value="1"/>
</dbReference>
<evidence type="ECO:0000256" key="2">
    <source>
        <dbReference type="SAM" id="MobiDB-lite"/>
    </source>
</evidence>
<dbReference type="GO" id="GO:0008234">
    <property type="term" value="F:cysteine-type peptidase activity"/>
    <property type="evidence" value="ECO:0007669"/>
    <property type="project" value="InterPro"/>
</dbReference>
<evidence type="ECO:0000256" key="1">
    <source>
        <dbReference type="ARBA" id="ARBA00008455"/>
    </source>
</evidence>
<dbReference type="EMBL" id="FXAM01000001">
    <property type="protein sequence ID" value="SMF96850.1"/>
    <property type="molecule type" value="Genomic_DNA"/>
</dbReference>
<name>A0A1Y6D360_9GAMM</name>
<feature type="domain" description="Peptidase C1A papain C-terminal" evidence="4">
    <location>
        <begin position="284"/>
        <end position="511"/>
    </location>
</feature>
<feature type="region of interest" description="Disordered" evidence="2">
    <location>
        <begin position="119"/>
        <end position="138"/>
    </location>
</feature>
<dbReference type="Proteomes" id="UP000192923">
    <property type="component" value="Unassembled WGS sequence"/>
</dbReference>
<dbReference type="PANTHER" id="PTHR12411">
    <property type="entry name" value="CYSTEINE PROTEASE FAMILY C1-RELATED"/>
    <property type="match status" value="1"/>
</dbReference>
<gene>
    <name evidence="5" type="ORF">SAMN02949497_4264</name>
</gene>
<dbReference type="Pfam" id="PF00112">
    <property type="entry name" value="Peptidase_C1"/>
    <property type="match status" value="1"/>
</dbReference>
<evidence type="ECO:0000259" key="4">
    <source>
        <dbReference type="SMART" id="SM00645"/>
    </source>
</evidence>
<dbReference type="InterPro" id="IPR047589">
    <property type="entry name" value="DUF11_rpt"/>
</dbReference>
<dbReference type="RefSeq" id="WP_085215703.1">
    <property type="nucleotide sequence ID" value="NZ_FXAM01000001.1"/>
</dbReference>
<dbReference type="PROSITE" id="PS00639">
    <property type="entry name" value="THIOL_PROTEASE_HIS"/>
    <property type="match status" value="1"/>
</dbReference>
<accession>A0A1Y6D360</accession>
<comment type="similarity">
    <text evidence="1">Belongs to the peptidase C1 family.</text>
</comment>
<dbReference type="OrthoDB" id="1491023at2"/>
<evidence type="ECO:0000313" key="6">
    <source>
        <dbReference type="Proteomes" id="UP000192923"/>
    </source>
</evidence>
<dbReference type="Pfam" id="PF01345">
    <property type="entry name" value="DUF11"/>
    <property type="match status" value="1"/>
</dbReference>